<evidence type="ECO:0000313" key="7">
    <source>
        <dbReference type="Proteomes" id="UP000276437"/>
    </source>
</evidence>
<dbReference type="InterPro" id="IPR015867">
    <property type="entry name" value="N-reg_PII/ATP_PRibTrfase_C"/>
</dbReference>
<feature type="binding site" evidence="5">
    <location>
        <position position="66"/>
    </location>
    <ligand>
        <name>a divalent metal cation</name>
        <dbReference type="ChEBI" id="CHEBI:60240"/>
        <label>1</label>
    </ligand>
</feature>
<evidence type="ECO:0000256" key="2">
    <source>
        <dbReference type="ARBA" id="ARBA00022112"/>
    </source>
</evidence>
<name>A0A348AP10_9FIRM</name>
<dbReference type="PANTHER" id="PTHR13799">
    <property type="entry name" value="NGG1 INTERACTING FACTOR 3"/>
    <property type="match status" value="1"/>
</dbReference>
<feature type="binding site" evidence="5">
    <location>
        <position position="335"/>
    </location>
    <ligand>
        <name>a divalent metal cation</name>
        <dbReference type="ChEBI" id="CHEBI:60240"/>
        <label>1</label>
    </ligand>
</feature>
<feature type="binding site" evidence="5">
    <location>
        <position position="331"/>
    </location>
    <ligand>
        <name>a divalent metal cation</name>
        <dbReference type="ChEBI" id="CHEBI:60240"/>
        <label>1</label>
    </ligand>
</feature>
<proteinExistence type="inferred from homology"/>
<protein>
    <recommendedName>
        <fullName evidence="2 4">GTP cyclohydrolase 1 type 2 homolog</fullName>
    </recommendedName>
</protein>
<dbReference type="PANTHER" id="PTHR13799:SF14">
    <property type="entry name" value="GTP CYCLOHYDROLASE 1 TYPE 2 HOMOLOG"/>
    <property type="match status" value="1"/>
</dbReference>
<evidence type="ECO:0000256" key="1">
    <source>
        <dbReference type="ARBA" id="ARBA00006964"/>
    </source>
</evidence>
<dbReference type="AlphaFoldDB" id="A0A348AP10"/>
<dbReference type="InterPro" id="IPR017221">
    <property type="entry name" value="DUF34/NIF3_bac"/>
</dbReference>
<dbReference type="KEGG" id="mana:MAMMFC1_03513"/>
<dbReference type="Gene3D" id="3.40.1390.30">
    <property type="entry name" value="NIF3 (NGG1p interacting factor 3)-like"/>
    <property type="match status" value="1"/>
</dbReference>
<evidence type="ECO:0000313" key="6">
    <source>
        <dbReference type="EMBL" id="BBB92808.1"/>
    </source>
</evidence>
<dbReference type="PIRSF" id="PIRSF037489">
    <property type="entry name" value="UCP037489_NIF3_YqfO"/>
    <property type="match status" value="1"/>
</dbReference>
<evidence type="ECO:0000256" key="4">
    <source>
        <dbReference type="PIRNR" id="PIRNR037489"/>
    </source>
</evidence>
<gene>
    <name evidence="6" type="ORF">MAMMFC1_03513</name>
</gene>
<accession>A0A348AP10</accession>
<feature type="binding site" evidence="5">
    <location>
        <position position="105"/>
    </location>
    <ligand>
        <name>a divalent metal cation</name>
        <dbReference type="ChEBI" id="CHEBI:60240"/>
        <label>1</label>
    </ligand>
</feature>
<keyword evidence="7" id="KW-1185">Reference proteome</keyword>
<dbReference type="Pfam" id="PF01784">
    <property type="entry name" value="DUF34_NIF3"/>
    <property type="match status" value="1"/>
</dbReference>
<dbReference type="FunFam" id="3.40.1390.30:FF:000001">
    <property type="entry name" value="GTP cyclohydrolase 1 type 2"/>
    <property type="match status" value="1"/>
</dbReference>
<dbReference type="OrthoDB" id="9792792at2"/>
<dbReference type="GO" id="GO:0046872">
    <property type="term" value="F:metal ion binding"/>
    <property type="evidence" value="ECO:0007669"/>
    <property type="project" value="UniProtKB-UniRule"/>
</dbReference>
<dbReference type="RefSeq" id="WP_126309725.1">
    <property type="nucleotide sequence ID" value="NZ_AP018449.1"/>
</dbReference>
<reference evidence="6 7" key="1">
    <citation type="journal article" date="2018" name="Int. J. Syst. Evol. Microbiol.">
        <title>Methylomusa anaerophila gen. nov., sp. nov., an anaerobic methanol-utilizing bacterium isolated from a microbial fuel cell.</title>
        <authorList>
            <person name="Amano N."/>
            <person name="Yamamuro A."/>
            <person name="Miyahara M."/>
            <person name="Kouzuma A."/>
            <person name="Abe T."/>
            <person name="Watanabe K."/>
        </authorList>
    </citation>
    <scope>NUCLEOTIDE SEQUENCE [LARGE SCALE GENOMIC DNA]</scope>
    <source>
        <strain evidence="6 7">MMFC1</strain>
    </source>
</reference>
<keyword evidence="6" id="KW-0378">Hydrolase</keyword>
<dbReference type="InterPro" id="IPR036069">
    <property type="entry name" value="DUF34/NIF3_sf"/>
</dbReference>
<dbReference type="FunFam" id="3.30.70.120:FF:000006">
    <property type="entry name" value="GTP cyclohydrolase 1 type 2 homolog"/>
    <property type="match status" value="1"/>
</dbReference>
<organism evidence="6 7">
    <name type="scientific">Methylomusa anaerophila</name>
    <dbReference type="NCBI Taxonomy" id="1930071"/>
    <lineage>
        <taxon>Bacteria</taxon>
        <taxon>Bacillati</taxon>
        <taxon>Bacillota</taxon>
        <taxon>Negativicutes</taxon>
        <taxon>Selenomonadales</taxon>
        <taxon>Sporomusaceae</taxon>
        <taxon>Methylomusa</taxon>
    </lineage>
</organism>
<keyword evidence="3 4" id="KW-0479">Metal-binding</keyword>
<dbReference type="NCBIfam" id="TIGR00486">
    <property type="entry name" value="YbgI_SA1388"/>
    <property type="match status" value="1"/>
</dbReference>
<dbReference type="EMBL" id="AP018449">
    <property type="protein sequence ID" value="BBB92808.1"/>
    <property type="molecule type" value="Genomic_DNA"/>
</dbReference>
<dbReference type="Gene3D" id="3.30.70.120">
    <property type="match status" value="1"/>
</dbReference>
<feature type="binding site" evidence="5">
    <location>
        <position position="67"/>
    </location>
    <ligand>
        <name>a divalent metal cation</name>
        <dbReference type="ChEBI" id="CHEBI:60240"/>
        <label>1</label>
    </ligand>
</feature>
<dbReference type="GO" id="GO:0016787">
    <property type="term" value="F:hydrolase activity"/>
    <property type="evidence" value="ECO:0007669"/>
    <property type="project" value="UniProtKB-KW"/>
</dbReference>
<evidence type="ECO:0000256" key="3">
    <source>
        <dbReference type="ARBA" id="ARBA00022723"/>
    </source>
</evidence>
<sequence length="372" mass="39853">MPVMCQAVIDAMEKLAPAQLAEAWDNVGLIIGKPNQEVSKILVTLDVDEAITDQAITSGIHMIIAHHPFLFKGITKVRTDQPAGRILSKILQADIAVFAAHTNLDIADGGVNDVLADKLGLRDTKPLKITTADKLRKLVVFVPKSHVEEVRSAMTMAGAGHIGNYSHCTFQTSGTGTFFPLAGTNPYLGKQGQLEYADEYRLETIIPEKLSHTVISAMIKAHPYEEVAYDEYPLLNAGAIHGLGRIGRIAAPVSLRKFADDVKQALGIPYVVIAGDADKNITQVAVCGGSGAALIPSAAAAGADVLVTGDVKYHEAQEAVANDLAIIDAGHFPTENLVIPGITNYLRQCARQANWDVEIIFNTISNNVLSIY</sequence>
<evidence type="ECO:0000256" key="5">
    <source>
        <dbReference type="PIRSR" id="PIRSR602678-1"/>
    </source>
</evidence>
<dbReference type="InterPro" id="IPR002678">
    <property type="entry name" value="DUF34/NIF3"/>
</dbReference>
<dbReference type="Proteomes" id="UP000276437">
    <property type="component" value="Chromosome"/>
</dbReference>
<dbReference type="SUPFAM" id="SSF102705">
    <property type="entry name" value="NIF3 (NGG1p interacting factor 3)-like"/>
    <property type="match status" value="1"/>
</dbReference>
<comment type="similarity">
    <text evidence="1 4">Belongs to the GTP cyclohydrolase I type 2/NIF3 family.</text>
</comment>
<dbReference type="GO" id="GO:0005737">
    <property type="term" value="C:cytoplasm"/>
    <property type="evidence" value="ECO:0007669"/>
    <property type="project" value="TreeGrafter"/>
</dbReference>